<evidence type="ECO:0000256" key="14">
    <source>
        <dbReference type="SAM" id="MobiDB-lite"/>
    </source>
</evidence>
<dbReference type="KEGG" id="ote:Oter_3505"/>
<protein>
    <submittedName>
        <fullName evidence="16">TonB-dependent receptor</fullName>
    </submittedName>
</protein>
<reference evidence="16 17" key="1">
    <citation type="journal article" date="2011" name="J. Bacteriol.">
        <title>Genome sequence of the verrucomicrobium Opitutus terrae PB90-1, an abundant inhabitant of rice paddy soil ecosystems.</title>
        <authorList>
            <person name="van Passel M.W."/>
            <person name="Kant R."/>
            <person name="Palva A."/>
            <person name="Copeland A."/>
            <person name="Lucas S."/>
            <person name="Lapidus A."/>
            <person name="Glavina del Rio T."/>
            <person name="Pitluck S."/>
            <person name="Goltsman E."/>
            <person name="Clum A."/>
            <person name="Sun H."/>
            <person name="Schmutz J."/>
            <person name="Larimer F.W."/>
            <person name="Land M.L."/>
            <person name="Hauser L."/>
            <person name="Kyrpides N."/>
            <person name="Mikhailova N."/>
            <person name="Richardson P.P."/>
            <person name="Janssen P.H."/>
            <person name="de Vos W.M."/>
            <person name="Smidt H."/>
        </authorList>
    </citation>
    <scope>NUCLEOTIDE SEQUENCE [LARGE SCALE GENOMIC DNA]</scope>
    <source>
        <strain evidence="17">DSM 11246 / JCM 15787 / PB90-1</strain>
    </source>
</reference>
<dbReference type="PANTHER" id="PTHR32552">
    <property type="entry name" value="FERRICHROME IRON RECEPTOR-RELATED"/>
    <property type="match status" value="1"/>
</dbReference>
<keyword evidence="5 12" id="KW-0812">Transmembrane</keyword>
<keyword evidence="11 12" id="KW-0998">Cell outer membrane</keyword>
<evidence type="ECO:0000313" key="17">
    <source>
        <dbReference type="Proteomes" id="UP000007013"/>
    </source>
</evidence>
<keyword evidence="16" id="KW-0675">Receptor</keyword>
<keyword evidence="8" id="KW-0406">Ion transport</keyword>
<dbReference type="InterPro" id="IPR011662">
    <property type="entry name" value="Secretin/TonB_short_N"/>
</dbReference>
<dbReference type="Pfam" id="PF07715">
    <property type="entry name" value="Plug"/>
    <property type="match status" value="1"/>
</dbReference>
<feature type="domain" description="Secretin/TonB short N-terminal" evidence="15">
    <location>
        <begin position="65"/>
        <end position="114"/>
    </location>
</feature>
<evidence type="ECO:0000256" key="2">
    <source>
        <dbReference type="ARBA" id="ARBA00022448"/>
    </source>
</evidence>
<keyword evidence="6" id="KW-0732">Signal</keyword>
<comment type="subcellular location">
    <subcellularLocation>
        <location evidence="1 12">Cell outer membrane</location>
        <topology evidence="1 12">Multi-pass membrane protein</topology>
    </subcellularLocation>
</comment>
<evidence type="ECO:0000256" key="11">
    <source>
        <dbReference type="ARBA" id="ARBA00023237"/>
    </source>
</evidence>
<keyword evidence="3 12" id="KW-1134">Transmembrane beta strand</keyword>
<dbReference type="OrthoDB" id="127311at2"/>
<evidence type="ECO:0000256" key="13">
    <source>
        <dbReference type="RuleBase" id="RU003357"/>
    </source>
</evidence>
<evidence type="ECO:0000256" key="8">
    <source>
        <dbReference type="ARBA" id="ARBA00023065"/>
    </source>
</evidence>
<dbReference type="SMART" id="SM00965">
    <property type="entry name" value="STN"/>
    <property type="match status" value="1"/>
</dbReference>
<keyword evidence="10 12" id="KW-0472">Membrane</keyword>
<dbReference type="PANTHER" id="PTHR32552:SF68">
    <property type="entry name" value="FERRICHROME OUTER MEMBRANE TRANSPORTER_PHAGE RECEPTOR"/>
    <property type="match status" value="1"/>
</dbReference>
<keyword evidence="2 12" id="KW-0813">Transport</keyword>
<dbReference type="InterPro" id="IPR039426">
    <property type="entry name" value="TonB-dep_rcpt-like"/>
</dbReference>
<organism evidence="16 17">
    <name type="scientific">Opitutus terrae (strain DSM 11246 / JCM 15787 / PB90-1)</name>
    <dbReference type="NCBI Taxonomy" id="452637"/>
    <lineage>
        <taxon>Bacteria</taxon>
        <taxon>Pseudomonadati</taxon>
        <taxon>Verrucomicrobiota</taxon>
        <taxon>Opitutia</taxon>
        <taxon>Opitutales</taxon>
        <taxon>Opitutaceae</taxon>
        <taxon>Opitutus</taxon>
    </lineage>
</organism>
<dbReference type="Gene3D" id="2.170.130.10">
    <property type="entry name" value="TonB-dependent receptor, plug domain"/>
    <property type="match status" value="1"/>
</dbReference>
<dbReference type="InterPro" id="IPR012910">
    <property type="entry name" value="Plug_dom"/>
</dbReference>
<keyword evidence="9 13" id="KW-0798">TonB box</keyword>
<evidence type="ECO:0000256" key="6">
    <source>
        <dbReference type="ARBA" id="ARBA00022729"/>
    </source>
</evidence>
<dbReference type="Gene3D" id="2.40.170.20">
    <property type="entry name" value="TonB-dependent receptor, beta-barrel domain"/>
    <property type="match status" value="1"/>
</dbReference>
<dbReference type="Proteomes" id="UP000007013">
    <property type="component" value="Chromosome"/>
</dbReference>
<comment type="similarity">
    <text evidence="12 13">Belongs to the TonB-dependent receptor family.</text>
</comment>
<evidence type="ECO:0000256" key="3">
    <source>
        <dbReference type="ARBA" id="ARBA00022452"/>
    </source>
</evidence>
<proteinExistence type="inferred from homology"/>
<evidence type="ECO:0000256" key="5">
    <source>
        <dbReference type="ARBA" id="ARBA00022692"/>
    </source>
</evidence>
<dbReference type="EMBL" id="CP001032">
    <property type="protein sequence ID" value="ACB76782.1"/>
    <property type="molecule type" value="Genomic_DNA"/>
</dbReference>
<dbReference type="Gene3D" id="3.55.50.30">
    <property type="match status" value="1"/>
</dbReference>
<dbReference type="HOGENOM" id="CLU_008287_9_0_0"/>
<name>B1ZVB5_OPITP</name>
<evidence type="ECO:0000256" key="9">
    <source>
        <dbReference type="ARBA" id="ARBA00023077"/>
    </source>
</evidence>
<evidence type="ECO:0000256" key="7">
    <source>
        <dbReference type="ARBA" id="ARBA00023004"/>
    </source>
</evidence>
<evidence type="ECO:0000313" key="16">
    <source>
        <dbReference type="EMBL" id="ACB76782.1"/>
    </source>
</evidence>
<sequence length="830" mass="90855">MTPSPFTHPRRPRPFRFGSAVILGWLLLLAAGLHAATAPHKHYEIPAGDAAQTLKQFVEQSGEQVIFLVDKVRGVTTRAVRGEFDARAALDRMLEGTELYVIQDEPSRALVVNRGARKPRPPPHPPPQPGPGARHERTPPGSTANAPPDEVVRLPTFTIASARDDSYVGKEALSTTRTGVELLDLPQSVKVINRAFLDDLSPGLLIDTLKYVGGGQAGNINFADDRFTLRGFASPADIGDFVDGFRGKTDSNTESAIIERLEIIKGPSAIFVANGPVGGVINKVIKGPVSYHLGSLRLQTGLFDAHRAELDLGGPITADGKWLYRFVAAGQYSNGWYDRTYAHRLALAPSLAYVFSATSRLTVKYNYLLYRFSSYNGLPFDERTGRMLALERQQHFGEAAPLNGRKDVVHRVFAEYTNRLNEHLALRLAGFANYNNAARIESVNGSSIPVTFAPGQLIPRSTTAQDRRHYRYQLQLDTVSTFSTGPLAHRLLVGGELADAPDIVASFAGTSSPIDPDHLHFPGIVAVDTAAPSSYLKTNNRQAKAFVLETVSLAEGRLQLSAGASHVRAGTWSENRLAHTTTPKLRLNQALHQYGVVLKPRPGLAVFYGYNENFAPNFLNGRVLPSQLGQQHEVGLKTDLFTGRLQMNLAWFDISQANVPVLSFPQTTPPTFVLVPGQTSRGFDGDITFQAARNLDLIFTFADLNADARSQANSAAPVLINPVNNVAERTLGLWARYKFTNDRLDGLSLGLGLSHLSRRAITSNNNAVVYGWLDPFTLVDLALAYERGAFRYALNIDNVFNTEYEASVRNPSILVPGMDTNLKASVTWKF</sequence>
<evidence type="ECO:0000256" key="10">
    <source>
        <dbReference type="ARBA" id="ARBA00023136"/>
    </source>
</evidence>
<evidence type="ECO:0000256" key="12">
    <source>
        <dbReference type="PROSITE-ProRule" id="PRU01360"/>
    </source>
</evidence>
<dbReference type="STRING" id="452637.Oter_3505"/>
<dbReference type="AlphaFoldDB" id="B1ZVB5"/>
<dbReference type="RefSeq" id="WP_012376311.1">
    <property type="nucleotide sequence ID" value="NC_010571.1"/>
</dbReference>
<dbReference type="Pfam" id="PF00593">
    <property type="entry name" value="TonB_dep_Rec_b-barrel"/>
    <property type="match status" value="1"/>
</dbReference>
<feature type="region of interest" description="Disordered" evidence="14">
    <location>
        <begin position="114"/>
        <end position="150"/>
    </location>
</feature>
<keyword evidence="4" id="KW-0410">Iron transport</keyword>
<dbReference type="GO" id="GO:0009279">
    <property type="term" value="C:cell outer membrane"/>
    <property type="evidence" value="ECO:0007669"/>
    <property type="project" value="UniProtKB-SubCell"/>
</dbReference>
<keyword evidence="17" id="KW-1185">Reference proteome</keyword>
<dbReference type="InterPro" id="IPR036942">
    <property type="entry name" value="Beta-barrel_TonB_sf"/>
</dbReference>
<gene>
    <name evidence="16" type="ordered locus">Oter_3505</name>
</gene>
<dbReference type="SUPFAM" id="SSF56935">
    <property type="entry name" value="Porins"/>
    <property type="match status" value="1"/>
</dbReference>
<accession>B1ZVB5</accession>
<dbReference type="GO" id="GO:0015344">
    <property type="term" value="F:siderophore uptake transmembrane transporter activity"/>
    <property type="evidence" value="ECO:0007669"/>
    <property type="project" value="TreeGrafter"/>
</dbReference>
<evidence type="ECO:0000256" key="1">
    <source>
        <dbReference type="ARBA" id="ARBA00004571"/>
    </source>
</evidence>
<dbReference type="PROSITE" id="PS52016">
    <property type="entry name" value="TONB_DEPENDENT_REC_3"/>
    <property type="match status" value="1"/>
</dbReference>
<dbReference type="InterPro" id="IPR000531">
    <property type="entry name" value="Beta-barrel_TonB"/>
</dbReference>
<evidence type="ECO:0000256" key="4">
    <source>
        <dbReference type="ARBA" id="ARBA00022496"/>
    </source>
</evidence>
<dbReference type="InterPro" id="IPR037066">
    <property type="entry name" value="Plug_dom_sf"/>
</dbReference>
<keyword evidence="7" id="KW-0408">Iron</keyword>
<evidence type="ECO:0000259" key="15">
    <source>
        <dbReference type="SMART" id="SM00965"/>
    </source>
</evidence>
<dbReference type="eggNOG" id="COG4773">
    <property type="taxonomic scope" value="Bacteria"/>
</dbReference>